<dbReference type="EC" id="4.1.2.27" evidence="14"/>
<dbReference type="InterPro" id="IPR015422">
    <property type="entry name" value="PyrdxlP-dep_Trfase_small"/>
</dbReference>
<sequence length="616" mass="65173">MREHLQALQAQGQGLIASVLQRIPPDLRAKAADAANKAYDQAAPLIANAYTVAEPHAVRAGEALARARQQFNASVADVDAATLVVATVLALLAVGLFLRVLRRLARPFIERGVLPVLFDAIRSLPPLSGIIAKEKAKMRQKLLSARDTGVPGGGPRDTLTRLPARGTPVEEVAARLQRRALADVQLGADGESRLSGAVYMAAHSPHRRLLDSTVAAFSLTNPLHADSFPSVRQMEAEVVAMTAGLLGGGPAGPAPQVCGAMTSGGTESILSAVKASRDYMAARRGVRRPEMVIGVSAHAAYWKAAEYFNIKLHVVPVGSDFRLRAADVRPRLNANTVLLVASAPGFPHGLVDDVQGIAGLAARAGICCHVDACLGGFCLPFVRQLGSRVPPFDFAVRGVTSMSVDTHKFGMAHKGTSVVLYRHPELRQHQFTRITDWSGGLYISPGLAGSRNGALIASAWASLVHLGEEGLLAATARIMAARDELVRGISSHVPELEVIGEPEMGVVAFRARPGHPARLNVYVLNDHLTKQGWHMNALQNPPALHFCFTYMNSAVAPQLVAALRAAADALAAAGPAARAAAAQDGSAPLYGMSNVSPDRGMIGEFLVAYQDVMLMP</sequence>
<evidence type="ECO:0000256" key="6">
    <source>
        <dbReference type="ARBA" id="ARBA00022824"/>
    </source>
</evidence>
<feature type="modified residue" description="N6-(pyridoxal phosphate)lysine" evidence="16">
    <location>
        <position position="408"/>
    </location>
</feature>
<evidence type="ECO:0000256" key="1">
    <source>
        <dbReference type="ARBA" id="ARBA00001933"/>
    </source>
</evidence>
<organism evidence="18 19">
    <name type="scientific">Chlamydomonas reinhardtii</name>
    <name type="common">Chlamydomonas smithii</name>
    <dbReference type="NCBI Taxonomy" id="3055"/>
    <lineage>
        <taxon>Eukaryota</taxon>
        <taxon>Viridiplantae</taxon>
        <taxon>Chlorophyta</taxon>
        <taxon>core chlorophytes</taxon>
        <taxon>Chlorophyceae</taxon>
        <taxon>CS clade</taxon>
        <taxon>Chlamydomonadales</taxon>
        <taxon>Chlamydomonadaceae</taxon>
        <taxon>Chlamydomonas</taxon>
    </lineage>
</organism>
<dbReference type="STRING" id="3055.A0A2K3DVY2"/>
<evidence type="ECO:0000313" key="19">
    <source>
        <dbReference type="Proteomes" id="UP000006906"/>
    </source>
</evidence>
<keyword evidence="9 17" id="KW-1133">Transmembrane helix</keyword>
<evidence type="ECO:0000256" key="9">
    <source>
        <dbReference type="ARBA" id="ARBA00022989"/>
    </source>
</evidence>
<dbReference type="OrthoDB" id="10254570at2759"/>
<dbReference type="InParanoid" id="A0A2K3DVY2"/>
<dbReference type="Pfam" id="PF00282">
    <property type="entry name" value="Pyridoxal_deC"/>
    <property type="match status" value="1"/>
</dbReference>
<evidence type="ECO:0000256" key="13">
    <source>
        <dbReference type="ARBA" id="ARBA00038302"/>
    </source>
</evidence>
<keyword evidence="5 17" id="KW-0812">Transmembrane</keyword>
<feature type="transmembrane region" description="Helical" evidence="17">
    <location>
        <begin position="80"/>
        <end position="101"/>
    </location>
</feature>
<dbReference type="GO" id="GO:0030149">
    <property type="term" value="P:sphingolipid catabolic process"/>
    <property type="evidence" value="ECO:0000318"/>
    <property type="project" value="GO_Central"/>
</dbReference>
<dbReference type="InterPro" id="IPR015421">
    <property type="entry name" value="PyrdxlP-dep_Trfase_major"/>
</dbReference>
<comment type="subcellular location">
    <subcellularLocation>
        <location evidence="2">Endoplasmic reticulum membrane</location>
        <topology evidence="2">Single-pass membrane protein</topology>
    </subcellularLocation>
</comment>
<dbReference type="Proteomes" id="UP000006906">
    <property type="component" value="Chromosome 3"/>
</dbReference>
<name>A0A2K3DVY2_CHLRE</name>
<dbReference type="InterPro" id="IPR015424">
    <property type="entry name" value="PyrdxlP-dep_Trfase"/>
</dbReference>
<dbReference type="GO" id="GO:0008117">
    <property type="term" value="F:sphinganine-1-phosphate aldolase activity"/>
    <property type="evidence" value="ECO:0000318"/>
    <property type="project" value="GO_Central"/>
</dbReference>
<reference evidence="18 19" key="1">
    <citation type="journal article" date="2007" name="Science">
        <title>The Chlamydomonas genome reveals the evolution of key animal and plant functions.</title>
        <authorList>
            <person name="Merchant S.S."/>
            <person name="Prochnik S.E."/>
            <person name="Vallon O."/>
            <person name="Harris E.H."/>
            <person name="Karpowicz S.J."/>
            <person name="Witman G.B."/>
            <person name="Terry A."/>
            <person name="Salamov A."/>
            <person name="Fritz-Laylin L.K."/>
            <person name="Marechal-Drouard L."/>
            <person name="Marshall W.F."/>
            <person name="Qu L.H."/>
            <person name="Nelson D.R."/>
            <person name="Sanderfoot A.A."/>
            <person name="Spalding M.H."/>
            <person name="Kapitonov V.V."/>
            <person name="Ren Q."/>
            <person name="Ferris P."/>
            <person name="Lindquist E."/>
            <person name="Shapiro H."/>
            <person name="Lucas S.M."/>
            <person name="Grimwood J."/>
            <person name="Schmutz J."/>
            <person name="Cardol P."/>
            <person name="Cerutti H."/>
            <person name="Chanfreau G."/>
            <person name="Chen C.L."/>
            <person name="Cognat V."/>
            <person name="Croft M.T."/>
            <person name="Dent R."/>
            <person name="Dutcher S."/>
            <person name="Fernandez E."/>
            <person name="Fukuzawa H."/>
            <person name="Gonzalez-Ballester D."/>
            <person name="Gonzalez-Halphen D."/>
            <person name="Hallmann A."/>
            <person name="Hanikenne M."/>
            <person name="Hippler M."/>
            <person name="Inwood W."/>
            <person name="Jabbari K."/>
            <person name="Kalanon M."/>
            <person name="Kuras R."/>
            <person name="Lefebvre P.A."/>
            <person name="Lemaire S.D."/>
            <person name="Lobanov A.V."/>
            <person name="Lohr M."/>
            <person name="Manuell A."/>
            <person name="Meier I."/>
            <person name="Mets L."/>
            <person name="Mittag M."/>
            <person name="Mittelmeier T."/>
            <person name="Moroney J.V."/>
            <person name="Moseley J."/>
            <person name="Napoli C."/>
            <person name="Nedelcu A.M."/>
            <person name="Niyogi K."/>
            <person name="Novoselov S.V."/>
            <person name="Paulsen I.T."/>
            <person name="Pazour G."/>
            <person name="Purton S."/>
            <person name="Ral J.P."/>
            <person name="Riano-Pachon D.M."/>
            <person name="Riekhof W."/>
            <person name="Rymarquis L."/>
            <person name="Schroda M."/>
            <person name="Stern D."/>
            <person name="Umen J."/>
            <person name="Willows R."/>
            <person name="Wilson N."/>
            <person name="Zimmer S.L."/>
            <person name="Allmer J."/>
            <person name="Balk J."/>
            <person name="Bisova K."/>
            <person name="Chen C.J."/>
            <person name="Elias M."/>
            <person name="Gendler K."/>
            <person name="Hauser C."/>
            <person name="Lamb M.R."/>
            <person name="Ledford H."/>
            <person name="Long J.C."/>
            <person name="Minagawa J."/>
            <person name="Page M.D."/>
            <person name="Pan J."/>
            <person name="Pootakham W."/>
            <person name="Roje S."/>
            <person name="Rose A."/>
            <person name="Stahlberg E."/>
            <person name="Terauchi A.M."/>
            <person name="Yang P."/>
            <person name="Ball S."/>
            <person name="Bowler C."/>
            <person name="Dieckmann C.L."/>
            <person name="Gladyshev V.N."/>
            <person name="Green P."/>
            <person name="Jorgensen R."/>
            <person name="Mayfield S."/>
            <person name="Mueller-Roeber B."/>
            <person name="Rajamani S."/>
            <person name="Sayre R.T."/>
            <person name="Brokstein P."/>
            <person name="Dubchak I."/>
            <person name="Goodstein D."/>
            <person name="Hornick L."/>
            <person name="Huang Y.W."/>
            <person name="Jhaveri J."/>
            <person name="Luo Y."/>
            <person name="Martinez D."/>
            <person name="Ngau W.C."/>
            <person name="Otillar B."/>
            <person name="Poliakov A."/>
            <person name="Porter A."/>
            <person name="Szajkowski L."/>
            <person name="Werner G."/>
            <person name="Zhou K."/>
            <person name="Grigoriev I.V."/>
            <person name="Rokhsar D.S."/>
            <person name="Grossman A.R."/>
        </authorList>
    </citation>
    <scope>NUCLEOTIDE SEQUENCE [LARGE SCALE GENOMIC DNA]</scope>
    <source>
        <strain evidence="19">CC-503</strain>
    </source>
</reference>
<dbReference type="EMBL" id="CM008964">
    <property type="protein sequence ID" value="PNW84697.1"/>
    <property type="molecule type" value="Genomic_DNA"/>
</dbReference>
<evidence type="ECO:0000256" key="16">
    <source>
        <dbReference type="PIRSR" id="PIRSR602129-50"/>
    </source>
</evidence>
<dbReference type="PANTHER" id="PTHR42735">
    <property type="match status" value="1"/>
</dbReference>
<dbReference type="SUPFAM" id="SSF53383">
    <property type="entry name" value="PLP-dependent transferases"/>
    <property type="match status" value="1"/>
</dbReference>
<evidence type="ECO:0000256" key="4">
    <source>
        <dbReference type="ARBA" id="ARBA00004991"/>
    </source>
</evidence>
<dbReference type="Gene3D" id="3.90.1150.10">
    <property type="entry name" value="Aspartate Aminotransferase, domain 1"/>
    <property type="match status" value="1"/>
</dbReference>
<dbReference type="Gene3D" id="6.10.140.2150">
    <property type="match status" value="1"/>
</dbReference>
<dbReference type="GeneID" id="5723074"/>
<evidence type="ECO:0000256" key="15">
    <source>
        <dbReference type="ARBA" id="ARBA00042568"/>
    </source>
</evidence>
<accession>A0A2K3DVY2</accession>
<evidence type="ECO:0000256" key="2">
    <source>
        <dbReference type="ARBA" id="ARBA00004389"/>
    </source>
</evidence>
<dbReference type="ExpressionAtlas" id="A0A2K3DVY2">
    <property type="expression patterns" value="baseline and differential"/>
</dbReference>
<dbReference type="Gramene" id="PNW84697">
    <property type="protein sequence ID" value="PNW84697"/>
    <property type="gene ID" value="CHLRE_03g155051v5"/>
</dbReference>
<keyword evidence="12" id="KW-0456">Lyase</keyword>
<dbReference type="GO" id="GO:0030170">
    <property type="term" value="F:pyridoxal phosphate binding"/>
    <property type="evidence" value="ECO:0007669"/>
    <property type="project" value="InterPro"/>
</dbReference>
<dbReference type="AlphaFoldDB" id="A0A2K3DVY2"/>
<dbReference type="FunCoup" id="A0A2K3DVY2">
    <property type="interactions" value="1696"/>
</dbReference>
<comment type="cofactor">
    <cofactor evidence="1 16">
        <name>pyridoxal 5'-phosphate</name>
        <dbReference type="ChEBI" id="CHEBI:597326"/>
    </cofactor>
</comment>
<evidence type="ECO:0000256" key="17">
    <source>
        <dbReference type="SAM" id="Phobius"/>
    </source>
</evidence>
<evidence type="ECO:0000313" key="18">
    <source>
        <dbReference type="EMBL" id="PNW84697.1"/>
    </source>
</evidence>
<comment type="similarity">
    <text evidence="13">Belongs to the group II decarboxylase family. Sphingosine-1-phosphate lyase subfamily.</text>
</comment>
<evidence type="ECO:0000256" key="7">
    <source>
        <dbReference type="ARBA" id="ARBA00022898"/>
    </source>
</evidence>
<keyword evidence="11 17" id="KW-0472">Membrane</keyword>
<dbReference type="PANTHER" id="PTHR42735:SF6">
    <property type="entry name" value="SPHINGOSINE-1-PHOSPHATE LYASE 1"/>
    <property type="match status" value="1"/>
</dbReference>
<comment type="pathway">
    <text evidence="3">Lipid metabolism; sphingolipid metabolism.</text>
</comment>
<dbReference type="KEGG" id="cre:CHLRE_03g155051v5"/>
<evidence type="ECO:0000256" key="10">
    <source>
        <dbReference type="ARBA" id="ARBA00023098"/>
    </source>
</evidence>
<evidence type="ECO:0000256" key="14">
    <source>
        <dbReference type="ARBA" id="ARBA00038965"/>
    </source>
</evidence>
<dbReference type="GO" id="GO:0005789">
    <property type="term" value="C:endoplasmic reticulum membrane"/>
    <property type="evidence" value="ECO:0007669"/>
    <property type="project" value="UniProtKB-SubCell"/>
</dbReference>
<evidence type="ECO:0000256" key="3">
    <source>
        <dbReference type="ARBA" id="ARBA00004760"/>
    </source>
</evidence>
<dbReference type="GO" id="GO:0005783">
    <property type="term" value="C:endoplasmic reticulum"/>
    <property type="evidence" value="ECO:0000318"/>
    <property type="project" value="GO_Central"/>
</dbReference>
<evidence type="ECO:0000256" key="8">
    <source>
        <dbReference type="ARBA" id="ARBA00022919"/>
    </source>
</evidence>
<dbReference type="RefSeq" id="XP_042925709.1">
    <property type="nucleotide sequence ID" value="XM_043060580.1"/>
</dbReference>
<gene>
    <name evidence="18" type="ORF">CHLRE_03g155051v5</name>
</gene>
<keyword evidence="10" id="KW-0443">Lipid metabolism</keyword>
<dbReference type="FunFam" id="3.40.640.10:FF:000020">
    <property type="entry name" value="sphingosine-1-phosphate lyase 1"/>
    <property type="match status" value="1"/>
</dbReference>
<dbReference type="GO" id="GO:0019752">
    <property type="term" value="P:carboxylic acid metabolic process"/>
    <property type="evidence" value="ECO:0007669"/>
    <property type="project" value="InterPro"/>
</dbReference>
<dbReference type="SMR" id="A0A2K3DVY2"/>
<evidence type="ECO:0000256" key="12">
    <source>
        <dbReference type="ARBA" id="ARBA00023239"/>
    </source>
</evidence>
<evidence type="ECO:0000256" key="5">
    <source>
        <dbReference type="ARBA" id="ARBA00022692"/>
    </source>
</evidence>
<keyword evidence="19" id="KW-1185">Reference proteome</keyword>
<keyword evidence="7 16" id="KW-0663">Pyridoxal phosphate</keyword>
<dbReference type="InterPro" id="IPR050477">
    <property type="entry name" value="GrpII_AminoAcid_Decarb"/>
</dbReference>
<protein>
    <recommendedName>
        <fullName evidence="14">sphinganine-1-phosphate aldolase</fullName>
        <ecNumber evidence="14">4.1.2.27</ecNumber>
    </recommendedName>
    <alternativeName>
        <fullName evidence="15">Sphingosine-1-phosphate aldolase</fullName>
    </alternativeName>
</protein>
<evidence type="ECO:0000256" key="11">
    <source>
        <dbReference type="ARBA" id="ARBA00023136"/>
    </source>
</evidence>
<comment type="pathway">
    <text evidence="4">Sphingolipid metabolism.</text>
</comment>
<keyword evidence="8" id="KW-0746">Sphingolipid metabolism</keyword>
<dbReference type="InterPro" id="IPR002129">
    <property type="entry name" value="PyrdxlP-dep_de-COase"/>
</dbReference>
<keyword evidence="6" id="KW-0256">Endoplasmic reticulum</keyword>
<proteinExistence type="inferred from homology"/>
<dbReference type="Gene3D" id="3.40.640.10">
    <property type="entry name" value="Type I PLP-dependent aspartate aminotransferase-like (Major domain)"/>
    <property type="match status" value="1"/>
</dbReference>